<gene>
    <name evidence="1" type="ORF">BWR60_03200</name>
</gene>
<dbReference type="OrthoDB" id="6388170at2"/>
<dbReference type="RefSeq" id="WP_088149558.1">
    <property type="nucleotide sequence ID" value="NZ_NHON01000003.1"/>
</dbReference>
<name>A0A211ZU00_9PROT</name>
<evidence type="ECO:0000313" key="1">
    <source>
        <dbReference type="EMBL" id="OWJ68768.1"/>
    </source>
</evidence>
<protein>
    <submittedName>
        <fullName evidence="1">Uncharacterized protein</fullName>
    </submittedName>
</protein>
<proteinExistence type="predicted"/>
<dbReference type="Proteomes" id="UP000196655">
    <property type="component" value="Unassembled WGS sequence"/>
</dbReference>
<reference evidence="2" key="1">
    <citation type="submission" date="2017-05" db="EMBL/GenBank/DDBJ databases">
        <authorList>
            <person name="Macchi M."/>
            <person name="Festa S."/>
            <person name="Coppotelli B.M."/>
            <person name="Morelli I.S."/>
        </authorList>
    </citation>
    <scope>NUCLEOTIDE SEQUENCE [LARGE SCALE GENOMIC DNA]</scope>
    <source>
        <strain evidence="2">I</strain>
    </source>
</reference>
<dbReference type="EMBL" id="NHON01000003">
    <property type="protein sequence ID" value="OWJ68768.1"/>
    <property type="molecule type" value="Genomic_DNA"/>
</dbReference>
<sequence length="89" mass="10240">MTMNEAAERLYQEVAQHQASGDDVDRWLARLVRRVEPGRLLSDIDDDLVARIVAERRGDRARNKKAPVSPGTVNRDTTELLRRIMRRAD</sequence>
<dbReference type="AlphaFoldDB" id="A0A211ZU00"/>
<accession>A0A211ZU00</accession>
<comment type="caution">
    <text evidence="1">The sequence shown here is derived from an EMBL/GenBank/DDBJ whole genome shotgun (WGS) entry which is preliminary data.</text>
</comment>
<organism evidence="1 2">
    <name type="scientific">Inquilinus limosus</name>
    <dbReference type="NCBI Taxonomy" id="171674"/>
    <lineage>
        <taxon>Bacteria</taxon>
        <taxon>Pseudomonadati</taxon>
        <taxon>Pseudomonadota</taxon>
        <taxon>Alphaproteobacteria</taxon>
        <taxon>Rhodospirillales</taxon>
        <taxon>Rhodospirillaceae</taxon>
        <taxon>Inquilinus</taxon>
    </lineage>
</organism>
<keyword evidence="2" id="KW-1185">Reference proteome</keyword>
<evidence type="ECO:0000313" key="2">
    <source>
        <dbReference type="Proteomes" id="UP000196655"/>
    </source>
</evidence>